<evidence type="ECO:0000313" key="3">
    <source>
        <dbReference type="Proteomes" id="UP000027192"/>
    </source>
</evidence>
<dbReference type="AlphaFoldDB" id="A0A066RTC7"/>
<organism evidence="2 3">
    <name type="scientific">Photobacterium galatheae</name>
    <dbReference type="NCBI Taxonomy" id="1654360"/>
    <lineage>
        <taxon>Bacteria</taxon>
        <taxon>Pseudomonadati</taxon>
        <taxon>Pseudomonadota</taxon>
        <taxon>Gammaproteobacteria</taxon>
        <taxon>Vibrionales</taxon>
        <taxon>Vibrionaceae</taxon>
        <taxon>Photobacterium</taxon>
    </lineage>
</organism>
<sequence>MAFHAKVFVPLTLCALIGIGVSDIELVSPGRGFVDGKNNTLQIKSHSTGNVKEIFVSSGSEVKNGDPLIAFDNHDVIFKSQSLMKNGSNLQSQLERAELDICTTRRLMDILEKENEKLISHVAAGCEASEDVKRDFVGVIKSYQWKAKDYFAYQEDVAALVEAKRGEAEMIRDSINITKSKIRRLEKHGATALQVEDAKRELNSMLQSLNENESGITKLQIDVSSKKSAIFNELSDRLTRTTDKLYDIKDELALNANELALAKLKIDRSTIHSPINGVVLSLEENVGVDYFLEESEAIMLLQKDESDVVISAKFLAKYRGDISLGMNVNIQPSLASAKTTFKGTITRISEDSFEDDRKNDDSRYYKVTIIPSENIPLSEGTEVNVFAVGGTVTVFDYIRSVLVKNKTIFEPY</sequence>
<dbReference type="STRING" id="1654360.EA58_14500"/>
<dbReference type="OrthoDB" id="8958519at2"/>
<name>A0A066RTC7_9GAMM</name>
<evidence type="ECO:0000313" key="2">
    <source>
        <dbReference type="EMBL" id="KDM90962.1"/>
    </source>
</evidence>
<proteinExistence type="predicted"/>
<gene>
    <name evidence="2" type="ORF">EA58_14500</name>
</gene>
<reference evidence="2 3" key="1">
    <citation type="submission" date="2014-04" db="EMBL/GenBank/DDBJ databases">
        <title>Draft genome sequence of Photobacterium halotolerans S2753: a solonamide, ngercheumicin and holomycin producer.</title>
        <authorList>
            <person name="Machado H.R."/>
            <person name="Gram L."/>
        </authorList>
    </citation>
    <scope>NUCLEOTIDE SEQUENCE [LARGE SCALE GENOMIC DNA]</scope>
    <source>
        <strain evidence="2 3">S2753</strain>
    </source>
</reference>
<comment type="caution">
    <text evidence="2">The sequence shown here is derived from an EMBL/GenBank/DDBJ whole genome shotgun (WGS) entry which is preliminary data.</text>
</comment>
<dbReference type="PANTHER" id="PTHR30386:SF17">
    <property type="entry name" value="ALKALINE PROTEASE SECRETION PROTEIN APRE"/>
    <property type="match status" value="1"/>
</dbReference>
<dbReference type="PANTHER" id="PTHR30386">
    <property type="entry name" value="MEMBRANE FUSION SUBUNIT OF EMRAB-TOLC MULTIDRUG EFFLUX PUMP"/>
    <property type="match status" value="1"/>
</dbReference>
<dbReference type="Pfam" id="PF25984">
    <property type="entry name" value="BSH_YknX"/>
    <property type="match status" value="1"/>
</dbReference>
<keyword evidence="3" id="KW-1185">Reference proteome</keyword>
<dbReference type="Gene3D" id="2.40.50.100">
    <property type="match status" value="1"/>
</dbReference>
<accession>A0A066RTC7</accession>
<dbReference type="Proteomes" id="UP000027192">
    <property type="component" value="Unassembled WGS sequence"/>
</dbReference>
<dbReference type="InterPro" id="IPR050739">
    <property type="entry name" value="MFP"/>
</dbReference>
<evidence type="ECO:0000259" key="1">
    <source>
        <dbReference type="Pfam" id="PF25984"/>
    </source>
</evidence>
<protein>
    <recommendedName>
        <fullName evidence="1">YknX-like barrel-sandwich hybrid domain-containing protein</fullName>
    </recommendedName>
</protein>
<dbReference type="EMBL" id="JMIB01000027">
    <property type="protein sequence ID" value="KDM90962.1"/>
    <property type="molecule type" value="Genomic_DNA"/>
</dbReference>
<dbReference type="InterPro" id="IPR058639">
    <property type="entry name" value="BSH_YknX-like"/>
</dbReference>
<feature type="domain" description="YknX-like barrel-sandwich hybrid" evidence="1">
    <location>
        <begin position="47"/>
        <end position="286"/>
    </location>
</feature>